<dbReference type="Proteomes" id="UP000186817">
    <property type="component" value="Unassembled WGS sequence"/>
</dbReference>
<gene>
    <name evidence="2" type="ORF">AK812_SmicGene12641</name>
</gene>
<dbReference type="EMBL" id="LSRX01000213">
    <property type="protein sequence ID" value="OLQ04323.1"/>
    <property type="molecule type" value="Genomic_DNA"/>
</dbReference>
<accession>A0A1Q9EA83</accession>
<proteinExistence type="predicted"/>
<evidence type="ECO:0000313" key="3">
    <source>
        <dbReference type="Proteomes" id="UP000186817"/>
    </source>
</evidence>
<organism evidence="2 3">
    <name type="scientific">Symbiodinium microadriaticum</name>
    <name type="common">Dinoflagellate</name>
    <name type="synonym">Zooxanthella microadriatica</name>
    <dbReference type="NCBI Taxonomy" id="2951"/>
    <lineage>
        <taxon>Eukaryota</taxon>
        <taxon>Sar</taxon>
        <taxon>Alveolata</taxon>
        <taxon>Dinophyceae</taxon>
        <taxon>Suessiales</taxon>
        <taxon>Symbiodiniaceae</taxon>
        <taxon>Symbiodinium</taxon>
    </lineage>
</organism>
<feature type="compositionally biased region" description="Basic and acidic residues" evidence="1">
    <location>
        <begin position="55"/>
        <end position="72"/>
    </location>
</feature>
<reference evidence="2 3" key="1">
    <citation type="submission" date="2016-02" db="EMBL/GenBank/DDBJ databases">
        <title>Genome analysis of coral dinoflagellate symbionts highlights evolutionary adaptations to a symbiotic lifestyle.</title>
        <authorList>
            <person name="Aranda M."/>
            <person name="Li Y."/>
            <person name="Liew Y.J."/>
            <person name="Baumgarten S."/>
            <person name="Simakov O."/>
            <person name="Wilson M."/>
            <person name="Piel J."/>
            <person name="Ashoor H."/>
            <person name="Bougouffa S."/>
            <person name="Bajic V.B."/>
            <person name="Ryu T."/>
            <person name="Ravasi T."/>
            <person name="Bayer T."/>
            <person name="Micklem G."/>
            <person name="Kim H."/>
            <person name="Bhak J."/>
            <person name="Lajeunesse T.C."/>
            <person name="Voolstra C.R."/>
        </authorList>
    </citation>
    <scope>NUCLEOTIDE SEQUENCE [LARGE SCALE GENOMIC DNA]</scope>
    <source>
        <strain evidence="2 3">CCMP2467</strain>
    </source>
</reference>
<dbReference type="AlphaFoldDB" id="A0A1Q9EA83"/>
<comment type="caution">
    <text evidence="2">The sequence shown here is derived from an EMBL/GenBank/DDBJ whole genome shotgun (WGS) entry which is preliminary data.</text>
</comment>
<keyword evidence="3" id="KW-1185">Reference proteome</keyword>
<evidence type="ECO:0000256" key="1">
    <source>
        <dbReference type="SAM" id="MobiDB-lite"/>
    </source>
</evidence>
<feature type="compositionally biased region" description="Polar residues" evidence="1">
    <location>
        <begin position="41"/>
        <end position="54"/>
    </location>
</feature>
<evidence type="ECO:0000313" key="2">
    <source>
        <dbReference type="EMBL" id="OLQ04323.1"/>
    </source>
</evidence>
<protein>
    <submittedName>
        <fullName evidence="2">Uncharacterized protein</fullName>
    </submittedName>
</protein>
<feature type="region of interest" description="Disordered" evidence="1">
    <location>
        <begin position="24"/>
        <end position="80"/>
    </location>
</feature>
<sequence length="194" mass="21309">MQIPEASSSDSLCLACVQKAGVKLKGATQAKAKKVEEPPSTAGTNSDQTEATQKSVEEPSHSAGDTSDRVEDTAQESSDAERLKVDLEMLELMRKHYTDYTCRAWHRWHRDFLALSAMAQFRSQAACLELAEAPSGLRLHSLPQALRIRLPASVAGAQDEIFELADVMFVSSLSAPALPIWIWCAELLHELDQS</sequence>
<name>A0A1Q9EA83_SYMMI</name>